<evidence type="ECO:0000256" key="2">
    <source>
        <dbReference type="ARBA" id="ARBA00007998"/>
    </source>
</evidence>
<feature type="transmembrane region" description="Helical" evidence="8">
    <location>
        <begin position="148"/>
        <end position="165"/>
    </location>
</feature>
<keyword evidence="10" id="KW-1185">Reference proteome</keyword>
<comment type="subcellular location">
    <subcellularLocation>
        <location evidence="1">Membrane</location>
        <topology evidence="1">Multi-pass membrane protein</topology>
    </subcellularLocation>
</comment>
<evidence type="ECO:0000256" key="6">
    <source>
        <dbReference type="ARBA" id="ARBA00022989"/>
    </source>
</evidence>
<proteinExistence type="inferred from homology"/>
<accession>A0A6I6DGD2</accession>
<evidence type="ECO:0000256" key="1">
    <source>
        <dbReference type="ARBA" id="ARBA00004141"/>
    </source>
</evidence>
<evidence type="ECO:0008006" key="11">
    <source>
        <dbReference type="Google" id="ProtNLM"/>
    </source>
</evidence>
<dbReference type="PANTHER" id="PTHR34975">
    <property type="entry name" value="SPORE GERMINATION PROTEIN A2"/>
    <property type="match status" value="1"/>
</dbReference>
<feature type="transmembrane region" description="Helical" evidence="8">
    <location>
        <begin position="41"/>
        <end position="62"/>
    </location>
</feature>
<keyword evidence="4" id="KW-0309">Germination</keyword>
<feature type="transmembrane region" description="Helical" evidence="8">
    <location>
        <begin position="269"/>
        <end position="291"/>
    </location>
</feature>
<feature type="transmembrane region" description="Helical" evidence="8">
    <location>
        <begin position="303"/>
        <end position="319"/>
    </location>
</feature>
<keyword evidence="3" id="KW-0813">Transport</keyword>
<dbReference type="GO" id="GO:0016020">
    <property type="term" value="C:membrane"/>
    <property type="evidence" value="ECO:0007669"/>
    <property type="project" value="UniProtKB-SubCell"/>
</dbReference>
<reference evidence="10" key="1">
    <citation type="journal article" date="2019" name="Microbiology">
        <title>Complete Genome Sequence of an Uncultured Bacterium of the Candidate Phylum Bipolaricaulota.</title>
        <authorList>
            <person name="Kadnikov V.V."/>
            <person name="Mardanov A.V."/>
            <person name="Beletsky A.V."/>
            <person name="Frank Y.A."/>
            <person name="Karnachuk O.V."/>
            <person name="Ravin N.V."/>
        </authorList>
    </citation>
    <scope>NUCLEOTIDE SEQUENCE [LARGE SCALE GENOMIC DNA]</scope>
</reference>
<dbReference type="Pfam" id="PF03845">
    <property type="entry name" value="Spore_permease"/>
    <property type="match status" value="1"/>
</dbReference>
<dbReference type="NCBIfam" id="TIGR00912">
    <property type="entry name" value="2A0309"/>
    <property type="match status" value="1"/>
</dbReference>
<dbReference type="EMBL" id="CP046457">
    <property type="protein sequence ID" value="QGT98729.1"/>
    <property type="molecule type" value="Genomic_DNA"/>
</dbReference>
<sequence length="366" mass="41420">MKKSDFVITSKQLIFIIIGCMVTTVNYNLPQVTSTEVGQDAWIPVIIGGLVPLFSIFMIERLHRNFPTQSFVQMTFLIFGKWLGNVIILSFILYIICLQAIVLRICSEITTTFILPQTPIWALSLLFIIVSGYVAIKGAKVVGRMNEFLFYLSLIALIMIILPVFEHSNLTNLLPVAEADISDLVLAARVTLYSYFGVEILFLIYSMVTRKDEVLKAAFTGITITISFYIIVVLACLLVFGAETMQALIWPVMILLKVINIPVFERLELFFLVICMSVGIRAIFNFGFAASFSIADLLNKIKLYPYIIVGYCLFVYIGAQIPENIIEILNWAYYGGYLFLFFGIGYPILYHVVYGIRKEKVMKGVQ</sequence>
<dbReference type="AlphaFoldDB" id="A0A6I6DGD2"/>
<protein>
    <recommendedName>
        <fullName evidence="11">Spore germination protein GerKB</fullName>
    </recommendedName>
</protein>
<evidence type="ECO:0000256" key="5">
    <source>
        <dbReference type="ARBA" id="ARBA00022692"/>
    </source>
</evidence>
<evidence type="ECO:0000313" key="10">
    <source>
        <dbReference type="Proteomes" id="UP000426444"/>
    </source>
</evidence>
<feature type="transmembrane region" description="Helical" evidence="8">
    <location>
        <begin position="12"/>
        <end position="29"/>
    </location>
</feature>
<keyword evidence="7 8" id="KW-0472">Membrane</keyword>
<feature type="transmembrane region" description="Helical" evidence="8">
    <location>
        <begin position="82"/>
        <end position="102"/>
    </location>
</feature>
<dbReference type="PANTHER" id="PTHR34975:SF2">
    <property type="entry name" value="SPORE GERMINATION PROTEIN A2"/>
    <property type="match status" value="1"/>
</dbReference>
<name>A0A6I6DGD2_9FIRM</name>
<dbReference type="KEGG" id="salq:SYNTR_0136"/>
<dbReference type="Proteomes" id="UP000426444">
    <property type="component" value="Chromosome"/>
</dbReference>
<feature type="transmembrane region" description="Helical" evidence="8">
    <location>
        <begin position="331"/>
        <end position="353"/>
    </location>
</feature>
<organism evidence="9 10">
    <name type="scientific">Candidatus Syntrophocurvum alkaliphilum</name>
    <dbReference type="NCBI Taxonomy" id="2293317"/>
    <lineage>
        <taxon>Bacteria</taxon>
        <taxon>Bacillati</taxon>
        <taxon>Bacillota</taxon>
        <taxon>Clostridia</taxon>
        <taxon>Eubacteriales</taxon>
        <taxon>Syntrophomonadaceae</taxon>
        <taxon>Candidatus Syntrophocurvum</taxon>
    </lineage>
</organism>
<comment type="similarity">
    <text evidence="2">Belongs to the amino acid-polyamine-organocation (APC) superfamily. Spore germination protein (SGP) (TC 2.A.3.9) family.</text>
</comment>
<feature type="transmembrane region" description="Helical" evidence="8">
    <location>
        <begin position="217"/>
        <end position="240"/>
    </location>
</feature>
<evidence type="ECO:0000313" key="9">
    <source>
        <dbReference type="EMBL" id="QGT98729.1"/>
    </source>
</evidence>
<dbReference type="InterPro" id="IPR004761">
    <property type="entry name" value="Spore_GerAB"/>
</dbReference>
<dbReference type="GO" id="GO:0009847">
    <property type="term" value="P:spore germination"/>
    <property type="evidence" value="ECO:0007669"/>
    <property type="project" value="InterPro"/>
</dbReference>
<keyword evidence="5 8" id="KW-0812">Transmembrane</keyword>
<gene>
    <name evidence="9" type="ORF">SYNTR_0136</name>
</gene>
<evidence type="ECO:0000256" key="4">
    <source>
        <dbReference type="ARBA" id="ARBA00022544"/>
    </source>
</evidence>
<dbReference type="Gene3D" id="1.20.1740.10">
    <property type="entry name" value="Amino acid/polyamine transporter I"/>
    <property type="match status" value="1"/>
</dbReference>
<feature type="transmembrane region" description="Helical" evidence="8">
    <location>
        <begin position="185"/>
        <end position="205"/>
    </location>
</feature>
<evidence type="ECO:0000256" key="3">
    <source>
        <dbReference type="ARBA" id="ARBA00022448"/>
    </source>
</evidence>
<evidence type="ECO:0000256" key="8">
    <source>
        <dbReference type="SAM" id="Phobius"/>
    </source>
</evidence>
<feature type="transmembrane region" description="Helical" evidence="8">
    <location>
        <begin position="114"/>
        <end position="136"/>
    </location>
</feature>
<keyword evidence="6 8" id="KW-1133">Transmembrane helix</keyword>
<evidence type="ECO:0000256" key="7">
    <source>
        <dbReference type="ARBA" id="ARBA00023136"/>
    </source>
</evidence>